<comment type="similarity">
    <text evidence="4">Belongs to the dynactin subunits 5/6 family. Dynactin subunit 5 subfamily.</text>
</comment>
<dbReference type="OrthoDB" id="417208at2759"/>
<dbReference type="EMBL" id="CAJPEV010000109">
    <property type="protein sequence ID" value="CAG0880713.1"/>
    <property type="molecule type" value="Genomic_DNA"/>
</dbReference>
<dbReference type="EMBL" id="LR899626">
    <property type="protein sequence ID" value="CAD7241206.1"/>
    <property type="molecule type" value="Genomic_DNA"/>
</dbReference>
<keyword evidence="3" id="KW-0206">Cytoskeleton</keyword>
<dbReference type="PANTHER" id="PTHR46126">
    <property type="entry name" value="DYNACTIN SUBUNIT 5"/>
    <property type="match status" value="1"/>
</dbReference>
<gene>
    <name evidence="6" type="ORF">DSTB1V02_LOCUS1206</name>
</gene>
<protein>
    <recommendedName>
        <fullName evidence="5">Dynactin subunit 5</fullName>
    </recommendedName>
</protein>
<dbReference type="Gene3D" id="2.160.10.10">
    <property type="entry name" value="Hexapeptide repeat proteins"/>
    <property type="match status" value="1"/>
</dbReference>
<evidence type="ECO:0000256" key="4">
    <source>
        <dbReference type="ARBA" id="ARBA00034706"/>
    </source>
</evidence>
<organism evidence="6">
    <name type="scientific">Darwinula stevensoni</name>
    <dbReference type="NCBI Taxonomy" id="69355"/>
    <lineage>
        <taxon>Eukaryota</taxon>
        <taxon>Metazoa</taxon>
        <taxon>Ecdysozoa</taxon>
        <taxon>Arthropoda</taxon>
        <taxon>Crustacea</taxon>
        <taxon>Oligostraca</taxon>
        <taxon>Ostracoda</taxon>
        <taxon>Podocopa</taxon>
        <taxon>Podocopida</taxon>
        <taxon>Darwinulocopina</taxon>
        <taxon>Darwinuloidea</taxon>
        <taxon>Darwinulidae</taxon>
        <taxon>Darwinula</taxon>
    </lineage>
</organism>
<evidence type="ECO:0000256" key="5">
    <source>
        <dbReference type="ARBA" id="ARBA00034865"/>
    </source>
</evidence>
<keyword evidence="2" id="KW-0963">Cytoplasm</keyword>
<keyword evidence="7" id="KW-1185">Reference proteome</keyword>
<dbReference type="Proteomes" id="UP000677054">
    <property type="component" value="Unassembled WGS sequence"/>
</dbReference>
<evidence type="ECO:0000256" key="1">
    <source>
        <dbReference type="ARBA" id="ARBA00004245"/>
    </source>
</evidence>
<dbReference type="CDD" id="cd03359">
    <property type="entry name" value="LbH_Dynactin_5"/>
    <property type="match status" value="1"/>
</dbReference>
<evidence type="ECO:0000256" key="3">
    <source>
        <dbReference type="ARBA" id="ARBA00023212"/>
    </source>
</evidence>
<reference evidence="6" key="1">
    <citation type="submission" date="2020-11" db="EMBL/GenBank/DDBJ databases">
        <authorList>
            <person name="Tran Van P."/>
        </authorList>
    </citation>
    <scope>NUCLEOTIDE SEQUENCE</scope>
</reference>
<dbReference type="SUPFAM" id="SSF51161">
    <property type="entry name" value="Trimeric LpxA-like enzymes"/>
    <property type="match status" value="1"/>
</dbReference>
<evidence type="ECO:0000313" key="7">
    <source>
        <dbReference type="Proteomes" id="UP000677054"/>
    </source>
</evidence>
<accession>A0A7R8X7N5</accession>
<sequence length="301" mass="32818">MAVSPDEVLAVTAERGLFEEPGDELVILDGVDILLLQGSLPAPVFHGGFPIQAHQAIVVGARKDGWLEHGRQRACAHASSFRDSSPHGLKQAVGSRHPGQLGLPPTMELPELKVSKLDYIETLTGNKVCKQSHVYASQNIVLTGKNIIMEDSIVRADLANIRTGRYCILSKAAVIRPPFKKFSKGGAFFPMHIGDHVFIGENAVVSAATIGSYVYIGKNCVIGRRSVLKDCCMIEDNTYIPPETTVPSFSMYSGNPGKQTGEVAECMEHMMVDFTKSFYRCFKLDPDVPPVFTITPPKTKS</sequence>
<dbReference type="GO" id="GO:0005869">
    <property type="term" value="C:dynactin complex"/>
    <property type="evidence" value="ECO:0007669"/>
    <property type="project" value="TreeGrafter"/>
</dbReference>
<evidence type="ECO:0000256" key="2">
    <source>
        <dbReference type="ARBA" id="ARBA00022490"/>
    </source>
</evidence>
<proteinExistence type="inferred from homology"/>
<dbReference type="InterPro" id="IPR047125">
    <property type="entry name" value="DCTN5"/>
</dbReference>
<dbReference type="AlphaFoldDB" id="A0A7R8X7N5"/>
<name>A0A7R8X7N5_9CRUS</name>
<evidence type="ECO:0000313" key="6">
    <source>
        <dbReference type="EMBL" id="CAD7241206.1"/>
    </source>
</evidence>
<dbReference type="PANTHER" id="PTHR46126:SF1">
    <property type="entry name" value="DYNACTIN SUBUNIT 5"/>
    <property type="match status" value="1"/>
</dbReference>
<comment type="subcellular location">
    <subcellularLocation>
        <location evidence="1">Cytoplasm</location>
        <location evidence="1">Cytoskeleton</location>
    </subcellularLocation>
</comment>
<dbReference type="InterPro" id="IPR011004">
    <property type="entry name" value="Trimer_LpxA-like_sf"/>
</dbReference>
<dbReference type="Pfam" id="PF21711">
    <property type="entry name" value="DCTN5"/>
    <property type="match status" value="1"/>
</dbReference>